<evidence type="ECO:0000313" key="5">
    <source>
        <dbReference type="Proteomes" id="UP000507470"/>
    </source>
</evidence>
<dbReference type="GO" id="GO:0005615">
    <property type="term" value="C:extracellular space"/>
    <property type="evidence" value="ECO:0007669"/>
    <property type="project" value="TreeGrafter"/>
</dbReference>
<feature type="region of interest" description="Disordered" evidence="2">
    <location>
        <begin position="1"/>
        <end position="20"/>
    </location>
</feature>
<sequence>MVKESEHNDSDADSDNDEGVDDETNICDFVSKGTIFAVKADDTDCPYYILRARKDPIILRKTATDKWGASYHQGNKVIHGYYFNTIDNNPFKLKLLKRIPAIVPHFQLYTFVQSTSFTDNIQIVEMFTIGLVVILGNISFLSGLLNEKRLLLDQQDVIHQELQTIRNRMTQLENENSAMKKQLQNKPGLVAGKHYNEKGSGVTTLCLPHDPEPAPLDFPSNLHGGIYARIWGSEYQFSFRNVAINDDVPCAVCQVNQASTCLMMPAKTTCPVGWHKQYSGVFLGAWSDEYSSEYICMDENPEFFEGTRTHDDNGRTLYPVRARCGSLPCPPYTDYQYISCVVCSL</sequence>
<keyword evidence="1" id="KW-0175">Coiled coil</keyword>
<keyword evidence="3" id="KW-0472">Membrane</keyword>
<evidence type="ECO:0000256" key="2">
    <source>
        <dbReference type="SAM" id="MobiDB-lite"/>
    </source>
</evidence>
<dbReference type="PANTHER" id="PTHR24024:SF18">
    <property type="entry name" value="SHORT-CHAIN COLLAGEN C4-LIKE"/>
    <property type="match status" value="1"/>
</dbReference>
<reference evidence="4 5" key="1">
    <citation type="submission" date="2020-06" db="EMBL/GenBank/DDBJ databases">
        <authorList>
            <person name="Li R."/>
            <person name="Bekaert M."/>
        </authorList>
    </citation>
    <scope>NUCLEOTIDE SEQUENCE [LARGE SCALE GENOMIC DNA]</scope>
    <source>
        <strain evidence="5">wild</strain>
    </source>
</reference>
<dbReference type="EMBL" id="CACVKT020000192">
    <property type="protein sequence ID" value="CAC5356865.1"/>
    <property type="molecule type" value="Genomic_DNA"/>
</dbReference>
<evidence type="ECO:0000313" key="4">
    <source>
        <dbReference type="EMBL" id="CAC5356865.1"/>
    </source>
</evidence>
<keyword evidence="3" id="KW-0812">Transmembrane</keyword>
<proteinExistence type="predicted"/>
<gene>
    <name evidence="4" type="ORF">MCOR_822</name>
</gene>
<dbReference type="AlphaFoldDB" id="A0A6J7ZYA7"/>
<dbReference type="PANTHER" id="PTHR24024">
    <property type="entry name" value="PULMONARY SURFACTANT-ASSOCIATED PROTEIN A"/>
    <property type="match status" value="1"/>
</dbReference>
<protein>
    <submittedName>
        <fullName evidence="4">Uncharacterized protein</fullName>
    </submittedName>
</protein>
<accession>A0A6J7ZYA7</accession>
<dbReference type="Proteomes" id="UP000507470">
    <property type="component" value="Unassembled WGS sequence"/>
</dbReference>
<evidence type="ECO:0000256" key="3">
    <source>
        <dbReference type="SAM" id="Phobius"/>
    </source>
</evidence>
<dbReference type="OrthoDB" id="6086925at2759"/>
<keyword evidence="3" id="KW-1133">Transmembrane helix</keyword>
<keyword evidence="5" id="KW-1185">Reference proteome</keyword>
<evidence type="ECO:0000256" key="1">
    <source>
        <dbReference type="SAM" id="Coils"/>
    </source>
</evidence>
<feature type="transmembrane region" description="Helical" evidence="3">
    <location>
        <begin position="126"/>
        <end position="145"/>
    </location>
</feature>
<feature type="compositionally biased region" description="Basic and acidic residues" evidence="2">
    <location>
        <begin position="1"/>
        <end position="10"/>
    </location>
</feature>
<dbReference type="InterPro" id="IPR051077">
    <property type="entry name" value="Ca-dependent_lectin"/>
</dbReference>
<feature type="compositionally biased region" description="Acidic residues" evidence="2">
    <location>
        <begin position="11"/>
        <end position="20"/>
    </location>
</feature>
<name>A0A6J7ZYA7_MYTCO</name>
<feature type="coiled-coil region" evidence="1">
    <location>
        <begin position="155"/>
        <end position="182"/>
    </location>
</feature>
<organism evidence="4 5">
    <name type="scientific">Mytilus coruscus</name>
    <name type="common">Sea mussel</name>
    <dbReference type="NCBI Taxonomy" id="42192"/>
    <lineage>
        <taxon>Eukaryota</taxon>
        <taxon>Metazoa</taxon>
        <taxon>Spiralia</taxon>
        <taxon>Lophotrochozoa</taxon>
        <taxon>Mollusca</taxon>
        <taxon>Bivalvia</taxon>
        <taxon>Autobranchia</taxon>
        <taxon>Pteriomorphia</taxon>
        <taxon>Mytilida</taxon>
        <taxon>Mytiloidea</taxon>
        <taxon>Mytilidae</taxon>
        <taxon>Mytilinae</taxon>
        <taxon>Mytilus</taxon>
    </lineage>
</organism>